<protein>
    <submittedName>
        <fullName evidence="9">Flippase GtrA (Transmembrane translocase of bactoprenol-linked glucose)</fullName>
    </submittedName>
</protein>
<evidence type="ECO:0000256" key="3">
    <source>
        <dbReference type="ARBA" id="ARBA00022692"/>
    </source>
</evidence>
<evidence type="ECO:0000256" key="6">
    <source>
        <dbReference type="SAM" id="MobiDB-lite"/>
    </source>
</evidence>
<accession>A0ABT1I1P2</accession>
<reference evidence="9 10" key="1">
    <citation type="submission" date="2022-06" db="EMBL/GenBank/DDBJ databases">
        <title>Genomic Encyclopedia of Archaeal and Bacterial Type Strains, Phase II (KMG-II): from individual species to whole genera.</title>
        <authorList>
            <person name="Goeker M."/>
        </authorList>
    </citation>
    <scope>NUCLEOTIDE SEQUENCE [LARGE SCALE GENOMIC DNA]</scope>
    <source>
        <strain evidence="9 10">DSM 40477</strain>
    </source>
</reference>
<feature type="region of interest" description="Disordered" evidence="6">
    <location>
        <begin position="182"/>
        <end position="238"/>
    </location>
</feature>
<dbReference type="InterPro" id="IPR007267">
    <property type="entry name" value="GtrA_DPMS_TM"/>
</dbReference>
<dbReference type="Proteomes" id="UP001205311">
    <property type="component" value="Unassembled WGS sequence"/>
</dbReference>
<feature type="transmembrane region" description="Helical" evidence="7">
    <location>
        <begin position="56"/>
        <end position="73"/>
    </location>
</feature>
<comment type="similarity">
    <text evidence="2">Belongs to the GtrA family.</text>
</comment>
<feature type="transmembrane region" description="Helical" evidence="7">
    <location>
        <begin position="131"/>
        <end position="151"/>
    </location>
</feature>
<keyword evidence="5 7" id="KW-0472">Membrane</keyword>
<name>A0ABT1I1P2_STRSD</name>
<comment type="subcellular location">
    <subcellularLocation>
        <location evidence="1">Membrane</location>
        <topology evidence="1">Multi-pass membrane protein</topology>
    </subcellularLocation>
</comment>
<evidence type="ECO:0000256" key="2">
    <source>
        <dbReference type="ARBA" id="ARBA00009399"/>
    </source>
</evidence>
<dbReference type="Pfam" id="PF04138">
    <property type="entry name" value="GtrA_DPMS_TM"/>
    <property type="match status" value="1"/>
</dbReference>
<dbReference type="PANTHER" id="PTHR38459:SF1">
    <property type="entry name" value="PROPHAGE BACTOPRENOL-LINKED GLUCOSE TRANSLOCASE HOMOLOG"/>
    <property type="match status" value="1"/>
</dbReference>
<keyword evidence="4 7" id="KW-1133">Transmembrane helix</keyword>
<feature type="compositionally biased region" description="Basic residues" evidence="6">
    <location>
        <begin position="203"/>
        <end position="238"/>
    </location>
</feature>
<dbReference type="InterPro" id="IPR051401">
    <property type="entry name" value="GtrA_CellWall_Glycosyl"/>
</dbReference>
<keyword evidence="3 7" id="KW-0812">Transmembrane</keyword>
<evidence type="ECO:0000256" key="5">
    <source>
        <dbReference type="ARBA" id="ARBA00023136"/>
    </source>
</evidence>
<comment type="caution">
    <text evidence="9">The sequence shown here is derived from an EMBL/GenBank/DDBJ whole genome shotgun (WGS) entry which is preliminary data.</text>
</comment>
<feature type="domain" description="GtrA/DPMS transmembrane" evidence="8">
    <location>
        <begin position="27"/>
        <end position="157"/>
    </location>
</feature>
<gene>
    <name evidence="9" type="ORF">LX15_005226</name>
</gene>
<organism evidence="9 10">
    <name type="scientific">Streptoalloteichus tenebrarius (strain ATCC 17920 / DSM 40477 / JCM 4838 / CBS 697.72 / NBRC 16177 / NCIMB 11028 / NRRL B-12390 / A12253. 1 / ISP 5477)</name>
    <name type="common">Streptomyces tenebrarius</name>
    <dbReference type="NCBI Taxonomy" id="1933"/>
    <lineage>
        <taxon>Bacteria</taxon>
        <taxon>Bacillati</taxon>
        <taxon>Actinomycetota</taxon>
        <taxon>Actinomycetes</taxon>
        <taxon>Pseudonocardiales</taxon>
        <taxon>Pseudonocardiaceae</taxon>
        <taxon>Streptoalloteichus</taxon>
    </lineage>
</organism>
<feature type="compositionally biased region" description="Low complexity" evidence="6">
    <location>
        <begin position="185"/>
        <end position="200"/>
    </location>
</feature>
<keyword evidence="10" id="KW-1185">Reference proteome</keyword>
<evidence type="ECO:0000256" key="7">
    <source>
        <dbReference type="SAM" id="Phobius"/>
    </source>
</evidence>
<evidence type="ECO:0000259" key="8">
    <source>
        <dbReference type="Pfam" id="PF04138"/>
    </source>
</evidence>
<evidence type="ECO:0000256" key="4">
    <source>
        <dbReference type="ARBA" id="ARBA00022989"/>
    </source>
</evidence>
<sequence>MSIGKAASALVPQLVRDLLERYRELLRFATVGGFTCLVDNGTWYGLKLTVMSGHPVKAKAVGIIVATIVSYFLNREWSFSLRGGRKRHHEAVLFFAVSGLATALNLVPLYVSRYLFHLQVPEVDRLTQEIADFASGSVVGTLVAMAFRWWALRKWVFPQEKARQGGSAPGSGGHVAHHDVRRADGAAARRQPATAQVGNGPRERRRPRRAGAAKAGARARARARRNARRRRRVKGRGR</sequence>
<dbReference type="RefSeq" id="WP_308213523.1">
    <property type="nucleotide sequence ID" value="NZ_JAMTCP010000043.1"/>
</dbReference>
<evidence type="ECO:0000313" key="10">
    <source>
        <dbReference type="Proteomes" id="UP001205311"/>
    </source>
</evidence>
<proteinExistence type="inferred from homology"/>
<evidence type="ECO:0000256" key="1">
    <source>
        <dbReference type="ARBA" id="ARBA00004141"/>
    </source>
</evidence>
<feature type="transmembrane region" description="Helical" evidence="7">
    <location>
        <begin position="93"/>
        <end position="111"/>
    </location>
</feature>
<dbReference type="PANTHER" id="PTHR38459">
    <property type="entry name" value="PROPHAGE BACTOPRENOL-LINKED GLUCOSE TRANSLOCASE HOMOLOG"/>
    <property type="match status" value="1"/>
</dbReference>
<dbReference type="EMBL" id="JAMTCP010000043">
    <property type="protein sequence ID" value="MCP2261500.1"/>
    <property type="molecule type" value="Genomic_DNA"/>
</dbReference>
<evidence type="ECO:0000313" key="9">
    <source>
        <dbReference type="EMBL" id="MCP2261500.1"/>
    </source>
</evidence>